<dbReference type="KEGG" id="cjap:GWK36_01825"/>
<dbReference type="GO" id="GO:0030288">
    <property type="term" value="C:outer membrane-bounded periplasmic space"/>
    <property type="evidence" value="ECO:0007669"/>
    <property type="project" value="TreeGrafter"/>
</dbReference>
<evidence type="ECO:0000256" key="5">
    <source>
        <dbReference type="ARBA" id="ARBA00023136"/>
    </source>
</evidence>
<keyword evidence="8" id="KW-1185">Reference proteome</keyword>
<dbReference type="GO" id="GO:0017089">
    <property type="term" value="F:glycolipid transfer activity"/>
    <property type="evidence" value="ECO:0007669"/>
    <property type="project" value="TreeGrafter"/>
</dbReference>
<feature type="transmembrane region" description="Helical" evidence="6">
    <location>
        <begin position="12"/>
        <end position="29"/>
    </location>
</feature>
<keyword evidence="4 6" id="KW-1133">Transmembrane helix</keyword>
<evidence type="ECO:0000256" key="1">
    <source>
        <dbReference type="ARBA" id="ARBA00022475"/>
    </source>
</evidence>
<keyword evidence="1" id="KW-1003">Cell membrane</keyword>
<evidence type="ECO:0000256" key="6">
    <source>
        <dbReference type="SAM" id="Phobius"/>
    </source>
</evidence>
<dbReference type="PANTHER" id="PTHR37481:SF1">
    <property type="entry name" value="LIPOPOLYSACCHARIDE EXPORT SYSTEM PROTEIN LPTC"/>
    <property type="match status" value="1"/>
</dbReference>
<keyword evidence="3 6" id="KW-0812">Transmembrane</keyword>
<evidence type="ECO:0000256" key="3">
    <source>
        <dbReference type="ARBA" id="ARBA00022692"/>
    </source>
</evidence>
<dbReference type="Pfam" id="PF06835">
    <property type="entry name" value="LptC"/>
    <property type="match status" value="1"/>
</dbReference>
<dbReference type="InterPro" id="IPR052363">
    <property type="entry name" value="LPS_export_LptC"/>
</dbReference>
<dbReference type="NCBIfam" id="TIGR04409">
    <property type="entry name" value="LptC_YrbK"/>
    <property type="match status" value="1"/>
</dbReference>
<dbReference type="EMBL" id="CP048029">
    <property type="protein sequence ID" value="QIK36945.1"/>
    <property type="molecule type" value="Genomic_DNA"/>
</dbReference>
<keyword evidence="2" id="KW-0997">Cell inner membrane</keyword>
<gene>
    <name evidence="7" type="primary">lptC</name>
    <name evidence="7" type="ORF">GWK36_01825</name>
</gene>
<accession>A0A6G7VAP6</accession>
<dbReference type="InterPro" id="IPR026265">
    <property type="entry name" value="LptC"/>
</dbReference>
<evidence type="ECO:0000256" key="4">
    <source>
        <dbReference type="ARBA" id="ARBA00022989"/>
    </source>
</evidence>
<reference evidence="8" key="1">
    <citation type="submission" date="2020-01" db="EMBL/GenBank/DDBJ databases">
        <title>Caldichromatium gen. nov., sp. nov., a thermophilic purple sulfur bacterium member of the family Chromatiaceae isolated from Nakabusa hot spring, Japan.</title>
        <authorList>
            <person name="Saini M.K."/>
            <person name="Hanada S."/>
            <person name="Tank M."/>
        </authorList>
    </citation>
    <scope>NUCLEOTIDE SEQUENCE [LARGE SCALE GENOMIC DNA]</scope>
    <source>
        <strain evidence="8">No.7</strain>
    </source>
</reference>
<dbReference type="RefSeq" id="WP_166269573.1">
    <property type="nucleotide sequence ID" value="NZ_CP048029.1"/>
</dbReference>
<dbReference type="InterPro" id="IPR010664">
    <property type="entry name" value="LipoPS_assembly_LptC-rel"/>
</dbReference>
<evidence type="ECO:0000313" key="7">
    <source>
        <dbReference type="EMBL" id="QIK36945.1"/>
    </source>
</evidence>
<dbReference type="GO" id="GO:0005886">
    <property type="term" value="C:plasma membrane"/>
    <property type="evidence" value="ECO:0007669"/>
    <property type="project" value="InterPro"/>
</dbReference>
<organism evidence="7 8">
    <name type="scientific">Caldichromatium japonicum</name>
    <dbReference type="NCBI Taxonomy" id="2699430"/>
    <lineage>
        <taxon>Bacteria</taxon>
        <taxon>Pseudomonadati</taxon>
        <taxon>Pseudomonadota</taxon>
        <taxon>Gammaproteobacteria</taxon>
        <taxon>Chromatiales</taxon>
        <taxon>Chromatiaceae</taxon>
        <taxon>Caldichromatium</taxon>
    </lineage>
</organism>
<name>A0A6G7VAP6_9GAMM</name>
<evidence type="ECO:0000256" key="2">
    <source>
        <dbReference type="ARBA" id="ARBA00022519"/>
    </source>
</evidence>
<dbReference type="Proteomes" id="UP000502699">
    <property type="component" value="Chromosome"/>
</dbReference>
<proteinExistence type="predicted"/>
<evidence type="ECO:0000313" key="8">
    <source>
        <dbReference type="Proteomes" id="UP000502699"/>
    </source>
</evidence>
<dbReference type="GO" id="GO:0015221">
    <property type="term" value="F:lipopolysaccharide transmembrane transporter activity"/>
    <property type="evidence" value="ECO:0007669"/>
    <property type="project" value="InterPro"/>
</dbReference>
<dbReference type="Gene3D" id="2.60.450.10">
    <property type="entry name" value="Lipopolysaccharide (LPS) transport protein A like domain"/>
    <property type="match status" value="1"/>
</dbReference>
<sequence length="200" mass="22593">MRAEHGLARRYWLLGLGLGLLGLITWWQVQRLPKDIAMPTPHARHPDYRVVGFTALETDAQGQPSRRLTAAGLRHFADEDLSELDQPRLILYRADGPPWLAESRSGLVRAGGDAVQLLDEVRLERARGPHNRAVHLKTERLDIWRQQGLAETDLPVQIESDGETLTANGMRLWYLEDAMRGQFKGRARIRLNPATGTPQL</sequence>
<protein>
    <submittedName>
        <fullName evidence="7">LPS export ABC transporter periplasmic protein LptC</fullName>
    </submittedName>
</protein>
<keyword evidence="5 6" id="KW-0472">Membrane</keyword>
<dbReference type="AlphaFoldDB" id="A0A6G7VAP6"/>
<dbReference type="PANTHER" id="PTHR37481">
    <property type="entry name" value="LIPOPOLYSACCHARIDE EXPORT SYSTEM PROTEIN LPTC"/>
    <property type="match status" value="1"/>
</dbReference>